<organism evidence="1 2">
    <name type="scientific">Populus trichocarpa</name>
    <name type="common">Western balsam poplar</name>
    <name type="synonym">Populus balsamifera subsp. trichocarpa</name>
    <dbReference type="NCBI Taxonomy" id="3694"/>
    <lineage>
        <taxon>Eukaryota</taxon>
        <taxon>Viridiplantae</taxon>
        <taxon>Streptophyta</taxon>
        <taxon>Embryophyta</taxon>
        <taxon>Tracheophyta</taxon>
        <taxon>Spermatophyta</taxon>
        <taxon>Magnoliopsida</taxon>
        <taxon>eudicotyledons</taxon>
        <taxon>Gunneridae</taxon>
        <taxon>Pentapetalae</taxon>
        <taxon>rosids</taxon>
        <taxon>fabids</taxon>
        <taxon>Malpighiales</taxon>
        <taxon>Salicaceae</taxon>
        <taxon>Saliceae</taxon>
        <taxon>Populus</taxon>
    </lineage>
</organism>
<accession>A0ACC0S4F0</accession>
<name>A0ACC0S4F0_POPTR</name>
<keyword evidence="2" id="KW-1185">Reference proteome</keyword>
<reference evidence="1 2" key="1">
    <citation type="journal article" date="2006" name="Science">
        <title>The genome of black cottonwood, Populus trichocarpa (Torr. &amp; Gray).</title>
        <authorList>
            <person name="Tuskan G.A."/>
            <person name="Difazio S."/>
            <person name="Jansson S."/>
            <person name="Bohlmann J."/>
            <person name="Grigoriev I."/>
            <person name="Hellsten U."/>
            <person name="Putnam N."/>
            <person name="Ralph S."/>
            <person name="Rombauts S."/>
            <person name="Salamov A."/>
            <person name="Schein J."/>
            <person name="Sterck L."/>
            <person name="Aerts A."/>
            <person name="Bhalerao R.R."/>
            <person name="Bhalerao R.P."/>
            <person name="Blaudez D."/>
            <person name="Boerjan W."/>
            <person name="Brun A."/>
            <person name="Brunner A."/>
            <person name="Busov V."/>
            <person name="Campbell M."/>
            <person name="Carlson J."/>
            <person name="Chalot M."/>
            <person name="Chapman J."/>
            <person name="Chen G.L."/>
            <person name="Cooper D."/>
            <person name="Coutinho P.M."/>
            <person name="Couturier J."/>
            <person name="Covert S."/>
            <person name="Cronk Q."/>
            <person name="Cunningham R."/>
            <person name="Davis J."/>
            <person name="Degroeve S."/>
            <person name="Dejardin A."/>
            <person name="Depamphilis C."/>
            <person name="Detter J."/>
            <person name="Dirks B."/>
            <person name="Dubchak I."/>
            <person name="Duplessis S."/>
            <person name="Ehlting J."/>
            <person name="Ellis B."/>
            <person name="Gendler K."/>
            <person name="Goodstein D."/>
            <person name="Gribskov M."/>
            <person name="Grimwood J."/>
            <person name="Groover A."/>
            <person name="Gunter L."/>
            <person name="Hamberger B."/>
            <person name="Heinze B."/>
            <person name="Helariutta Y."/>
            <person name="Henrissat B."/>
            <person name="Holligan D."/>
            <person name="Holt R."/>
            <person name="Huang W."/>
            <person name="Islam-Faridi N."/>
            <person name="Jones S."/>
            <person name="Jones-Rhoades M."/>
            <person name="Jorgensen R."/>
            <person name="Joshi C."/>
            <person name="Kangasjarvi J."/>
            <person name="Karlsson J."/>
            <person name="Kelleher C."/>
            <person name="Kirkpatrick R."/>
            <person name="Kirst M."/>
            <person name="Kohler A."/>
            <person name="Kalluri U."/>
            <person name="Larimer F."/>
            <person name="Leebens-Mack J."/>
            <person name="Leple J.C."/>
            <person name="Locascio P."/>
            <person name="Lou Y."/>
            <person name="Lucas S."/>
            <person name="Martin F."/>
            <person name="Montanini B."/>
            <person name="Napoli C."/>
            <person name="Nelson D.R."/>
            <person name="Nelson C."/>
            <person name="Nieminen K."/>
            <person name="Nilsson O."/>
            <person name="Pereda V."/>
            <person name="Peter G."/>
            <person name="Philippe R."/>
            <person name="Pilate G."/>
            <person name="Poliakov A."/>
            <person name="Razumovskaya J."/>
            <person name="Richardson P."/>
            <person name="Rinaldi C."/>
            <person name="Ritland K."/>
            <person name="Rouze P."/>
            <person name="Ryaboy D."/>
            <person name="Schmutz J."/>
            <person name="Schrader J."/>
            <person name="Segerman B."/>
            <person name="Shin H."/>
            <person name="Siddiqui A."/>
            <person name="Sterky F."/>
            <person name="Terry A."/>
            <person name="Tsai C.J."/>
            <person name="Uberbacher E."/>
            <person name="Unneberg P."/>
            <person name="Vahala J."/>
            <person name="Wall K."/>
            <person name="Wessler S."/>
            <person name="Yang G."/>
            <person name="Yin T."/>
            <person name="Douglas C."/>
            <person name="Marra M."/>
            <person name="Sandberg G."/>
            <person name="Van de Peer Y."/>
            <person name="Rokhsar D."/>
        </authorList>
    </citation>
    <scope>NUCLEOTIDE SEQUENCE [LARGE SCALE GENOMIC DNA]</scope>
    <source>
        <strain evidence="2">cv. Nisqually</strain>
    </source>
</reference>
<dbReference type="EMBL" id="CM009301">
    <property type="protein sequence ID" value="KAI9384179.1"/>
    <property type="molecule type" value="Genomic_DNA"/>
</dbReference>
<proteinExistence type="predicted"/>
<dbReference type="Proteomes" id="UP000006729">
    <property type="component" value="Chromosome 12"/>
</dbReference>
<evidence type="ECO:0000313" key="2">
    <source>
        <dbReference type="Proteomes" id="UP000006729"/>
    </source>
</evidence>
<evidence type="ECO:0000313" key="1">
    <source>
        <dbReference type="EMBL" id="KAI9384179.1"/>
    </source>
</evidence>
<protein>
    <submittedName>
        <fullName evidence="1">Uncharacterized protein</fullName>
    </submittedName>
</protein>
<gene>
    <name evidence="1" type="ORF">POPTR_012G021000v4</name>
</gene>
<comment type="caution">
    <text evidence="1">The sequence shown here is derived from an EMBL/GenBank/DDBJ whole genome shotgun (WGS) entry which is preliminary data.</text>
</comment>
<sequence>MTWTTQIPSSYEFKSKLDGWETTTKAQDGDIWEMSQREEDTLFQEFDHRIAYSKFQIASFIEDRIFSRRRPIDGWKYMIEVLGPDAKKGRGSVSRIPSISDPSTQPFKGDRKLISHKGGSSAPDSAELSFFVLGHCMFAW</sequence>